<sequence length="86" mass="9341">MDSAIILAVNHRMIESAFRRVRPILVTLALLAVTAGTAIAARDGLTALGYEELTTGLPGRVLFAASFVTGFVVLFALLTFWYARRD</sequence>
<evidence type="ECO:0000313" key="2">
    <source>
        <dbReference type="EMBL" id="GAA0671567.1"/>
    </source>
</evidence>
<evidence type="ECO:0000313" key="3">
    <source>
        <dbReference type="Proteomes" id="UP001500420"/>
    </source>
</evidence>
<gene>
    <name evidence="2" type="ORF">GCM10009020_17540</name>
</gene>
<comment type="caution">
    <text evidence="2">The sequence shown here is derived from an EMBL/GenBank/DDBJ whole genome shotgun (WGS) entry which is preliminary data.</text>
</comment>
<keyword evidence="1" id="KW-0812">Transmembrane</keyword>
<name>A0AAV3T9Q6_9EURY</name>
<protein>
    <submittedName>
        <fullName evidence="2">Uncharacterized protein</fullName>
    </submittedName>
</protein>
<keyword evidence="1" id="KW-1133">Transmembrane helix</keyword>
<dbReference type="AlphaFoldDB" id="A0AAV3T9Q6"/>
<feature type="transmembrane region" description="Helical" evidence="1">
    <location>
        <begin position="61"/>
        <end position="83"/>
    </location>
</feature>
<evidence type="ECO:0000256" key="1">
    <source>
        <dbReference type="SAM" id="Phobius"/>
    </source>
</evidence>
<keyword evidence="3" id="KW-1185">Reference proteome</keyword>
<accession>A0AAV3T9Q6</accession>
<proteinExistence type="predicted"/>
<dbReference type="EMBL" id="BAAADV010000003">
    <property type="protein sequence ID" value="GAA0671567.1"/>
    <property type="molecule type" value="Genomic_DNA"/>
</dbReference>
<reference evidence="2 3" key="1">
    <citation type="journal article" date="2019" name="Int. J. Syst. Evol. Microbiol.">
        <title>The Global Catalogue of Microorganisms (GCM) 10K type strain sequencing project: providing services to taxonomists for standard genome sequencing and annotation.</title>
        <authorList>
            <consortium name="The Broad Institute Genomics Platform"/>
            <consortium name="The Broad Institute Genome Sequencing Center for Infectious Disease"/>
            <person name="Wu L."/>
            <person name="Ma J."/>
        </authorList>
    </citation>
    <scope>NUCLEOTIDE SEQUENCE [LARGE SCALE GENOMIC DNA]</scope>
    <source>
        <strain evidence="2 3">JCM 16328</strain>
    </source>
</reference>
<keyword evidence="1" id="KW-0472">Membrane</keyword>
<dbReference type="Proteomes" id="UP001500420">
    <property type="component" value="Unassembled WGS sequence"/>
</dbReference>
<organism evidence="2 3">
    <name type="scientific">Natronoarchaeum mannanilyticum</name>
    <dbReference type="NCBI Taxonomy" id="926360"/>
    <lineage>
        <taxon>Archaea</taxon>
        <taxon>Methanobacteriati</taxon>
        <taxon>Methanobacteriota</taxon>
        <taxon>Stenosarchaea group</taxon>
        <taxon>Halobacteria</taxon>
        <taxon>Halobacteriales</taxon>
        <taxon>Natronoarchaeaceae</taxon>
    </lineage>
</organism>
<feature type="transmembrane region" description="Helical" evidence="1">
    <location>
        <begin position="21"/>
        <end position="41"/>
    </location>
</feature>